<dbReference type="Gene3D" id="3.30.590.50">
    <property type="match status" value="2"/>
</dbReference>
<keyword evidence="6 10" id="KW-0547">Nucleotide-binding</keyword>
<dbReference type="KEGG" id="slb:AWJ20_2097"/>
<dbReference type="InterPro" id="IPR004308">
    <property type="entry name" value="GCS"/>
</dbReference>
<evidence type="ECO:0000256" key="6">
    <source>
        <dbReference type="ARBA" id="ARBA00022741"/>
    </source>
</evidence>
<dbReference type="FunFam" id="3.30.590.50:FF:000002">
    <property type="entry name" value="Glutamate--cysteine ligase catalytic subunit"/>
    <property type="match status" value="1"/>
</dbReference>
<feature type="region of interest" description="Disordered" evidence="11">
    <location>
        <begin position="317"/>
        <end position="381"/>
    </location>
</feature>
<dbReference type="AlphaFoldDB" id="A0A167EV99"/>
<feature type="compositionally biased region" description="Acidic residues" evidence="11">
    <location>
        <begin position="326"/>
        <end position="335"/>
    </location>
</feature>
<feature type="compositionally biased region" description="Basic and acidic residues" evidence="11">
    <location>
        <begin position="336"/>
        <end position="353"/>
    </location>
</feature>
<protein>
    <recommendedName>
        <fullName evidence="3 10">Glutamate--cysteine ligase</fullName>
        <ecNumber evidence="3 10">6.3.2.2</ecNumber>
    </recommendedName>
    <alternativeName>
        <fullName evidence="9 10">Gamma-ECS</fullName>
    </alternativeName>
    <alternativeName>
        <fullName evidence="8 10">Gamma-glutamylcysteine synthetase</fullName>
    </alternativeName>
</protein>
<dbReference type="Gene3D" id="1.10.8.960">
    <property type="match status" value="1"/>
</dbReference>
<keyword evidence="13" id="KW-1185">Reference proteome</keyword>
<dbReference type="EMBL" id="CP014503">
    <property type="protein sequence ID" value="ANB14503.1"/>
    <property type="molecule type" value="Genomic_DNA"/>
</dbReference>
<dbReference type="GO" id="GO:0004357">
    <property type="term" value="F:glutamate-cysteine ligase activity"/>
    <property type="evidence" value="ECO:0007669"/>
    <property type="project" value="UniProtKB-UniRule"/>
</dbReference>
<evidence type="ECO:0000256" key="1">
    <source>
        <dbReference type="ARBA" id="ARBA00005006"/>
    </source>
</evidence>
<comment type="catalytic activity">
    <reaction evidence="10">
        <text>L-cysteine + L-glutamate + ATP = gamma-L-glutamyl-L-cysteine + ADP + phosphate + H(+)</text>
        <dbReference type="Rhea" id="RHEA:13285"/>
        <dbReference type="ChEBI" id="CHEBI:15378"/>
        <dbReference type="ChEBI" id="CHEBI:29985"/>
        <dbReference type="ChEBI" id="CHEBI:30616"/>
        <dbReference type="ChEBI" id="CHEBI:35235"/>
        <dbReference type="ChEBI" id="CHEBI:43474"/>
        <dbReference type="ChEBI" id="CHEBI:58173"/>
        <dbReference type="ChEBI" id="CHEBI:456216"/>
        <dbReference type="EC" id="6.3.2.2"/>
    </reaction>
</comment>
<keyword evidence="5 10" id="KW-0317">Glutathione biosynthesis</keyword>
<dbReference type="GO" id="GO:0005524">
    <property type="term" value="F:ATP binding"/>
    <property type="evidence" value="ECO:0007669"/>
    <property type="project" value="UniProtKB-UniRule"/>
</dbReference>
<dbReference type="GeneID" id="30033970"/>
<dbReference type="Proteomes" id="UP000189580">
    <property type="component" value="Chromosome b"/>
</dbReference>
<keyword evidence="4 10" id="KW-0436">Ligase</keyword>
<evidence type="ECO:0000256" key="7">
    <source>
        <dbReference type="ARBA" id="ARBA00022840"/>
    </source>
</evidence>
<evidence type="ECO:0000256" key="3">
    <source>
        <dbReference type="ARBA" id="ARBA00012220"/>
    </source>
</evidence>
<evidence type="ECO:0000313" key="13">
    <source>
        <dbReference type="Proteomes" id="UP000189580"/>
    </source>
</evidence>
<proteinExistence type="inferred from homology"/>
<sequence length="694" mass="78609">MGLLSLGTPLEWNEVSQYTDHVREHGIEQLIHIHNANKDKKNDSLLWGDEVEYMVVELDPESKEAKLSLRQAQILDDLAQAEKKGDLTAHNVVFHPEYGRYMLEATPAKPFTGDFKDLLLVEANMATRRTIAKEHMNSNEFPLTLTSYPRLGVGQFTSPAAEPNGKASRSFFLPDEIINPHVRFPTLTANIRTRRGSKVAINVPIYKDEKTPSPFVDDSIPWDRDLYPEDANAREGAALPDHIYMDSMGFGMGCSCLQITFQATDIDEGRDLYDQLAPLAPILLALTAAAPAYRGYLSDQDARWNVIAGSVDDRTPVERGLVPADDINEESEDSEVAQKAENNENSEKNEKTNGKAQFCSSQSNRTKTTSTTKYPSVKANSDRVIPKSRYDSIDSYISGHLKGSASHFNDTKLVINKKVKKRLTEAGFDEQLSNHFAHLFIRDPIVIFKELLDIDDTKESDHFENIQSTNWQTMRFKPPPPSEGPNQNVGWRVEFRPMEVQITDFENAAFSVFIVLVTRVILSYKLNFYIPISKVDENMKVAHYRDAVNKNKFWFRTDIESPTSQPDTETEPSPGIYELLSINEIINGKADKSFIGLVPLIRRYLNYINIDLDTLCQLDRYLSLISRRASGELWTAATWMRHFITSHPKYNKDSKISSDINYDLMQKVYDITQGKGWDDGLTKHFLGGFSSSVP</sequence>
<accession>A0A167EV99</accession>
<dbReference type="OrthoDB" id="7939818at2759"/>
<organism evidence="12 13">
    <name type="scientific">Sugiyamaella lignohabitans</name>
    <dbReference type="NCBI Taxonomy" id="796027"/>
    <lineage>
        <taxon>Eukaryota</taxon>
        <taxon>Fungi</taxon>
        <taxon>Dikarya</taxon>
        <taxon>Ascomycota</taxon>
        <taxon>Saccharomycotina</taxon>
        <taxon>Dipodascomycetes</taxon>
        <taxon>Dipodascales</taxon>
        <taxon>Trichomonascaceae</taxon>
        <taxon>Sugiyamaella</taxon>
    </lineage>
</organism>
<evidence type="ECO:0000256" key="2">
    <source>
        <dbReference type="ARBA" id="ARBA00008100"/>
    </source>
</evidence>
<evidence type="ECO:0000256" key="4">
    <source>
        <dbReference type="ARBA" id="ARBA00022598"/>
    </source>
</evidence>
<comment type="pathway">
    <text evidence="1 10">Sulfur metabolism; glutathione biosynthesis; glutathione from L-cysteine and L-glutamate: step 1/2.</text>
</comment>
<dbReference type="InterPro" id="IPR014746">
    <property type="entry name" value="Gln_synth/guanido_kin_cat_dom"/>
</dbReference>
<dbReference type="UniPathway" id="UPA00142">
    <property type="reaction ID" value="UER00209"/>
</dbReference>
<dbReference type="Pfam" id="PF03074">
    <property type="entry name" value="GCS"/>
    <property type="match status" value="1"/>
</dbReference>
<dbReference type="SUPFAM" id="SSF55931">
    <property type="entry name" value="Glutamine synthetase/guanido kinase"/>
    <property type="match status" value="1"/>
</dbReference>
<dbReference type="FunFam" id="3.30.590.50:FF:000001">
    <property type="entry name" value="Glutamate-cysteine ligase Gcs1"/>
    <property type="match status" value="1"/>
</dbReference>
<keyword evidence="7 10" id="KW-0067">ATP-binding</keyword>
<evidence type="ECO:0000256" key="11">
    <source>
        <dbReference type="SAM" id="MobiDB-lite"/>
    </source>
</evidence>
<dbReference type="GO" id="GO:0006750">
    <property type="term" value="P:glutathione biosynthetic process"/>
    <property type="evidence" value="ECO:0007669"/>
    <property type="project" value="UniProtKB-UniRule"/>
</dbReference>
<comment type="similarity">
    <text evidence="2 10">Belongs to the glutamate--cysteine ligase type 3 family.</text>
</comment>
<gene>
    <name evidence="12" type="primary">GSH1</name>
    <name evidence="12" type="ORF">AWJ20_2097</name>
</gene>
<reference evidence="12 13" key="1">
    <citation type="submission" date="2016-02" db="EMBL/GenBank/DDBJ databases">
        <title>Complete genome sequence and transcriptome regulation of the pentose utilising yeast Sugiyamaella lignohabitans.</title>
        <authorList>
            <person name="Bellasio M."/>
            <person name="Peymann A."/>
            <person name="Valli M."/>
            <person name="Sipitzky M."/>
            <person name="Graf A."/>
            <person name="Sauer M."/>
            <person name="Marx H."/>
            <person name="Mattanovich D."/>
        </authorList>
    </citation>
    <scope>NUCLEOTIDE SEQUENCE [LARGE SCALE GENOMIC DNA]</scope>
    <source>
        <strain evidence="12 13">CBS 10342</strain>
    </source>
</reference>
<evidence type="ECO:0000256" key="5">
    <source>
        <dbReference type="ARBA" id="ARBA00022684"/>
    </source>
</evidence>
<evidence type="ECO:0000256" key="8">
    <source>
        <dbReference type="ARBA" id="ARBA00030585"/>
    </source>
</evidence>
<dbReference type="PANTHER" id="PTHR11164">
    <property type="entry name" value="GLUTAMATE CYSTEINE LIGASE"/>
    <property type="match status" value="1"/>
</dbReference>
<dbReference type="PANTHER" id="PTHR11164:SF0">
    <property type="entry name" value="GLUTAMATE--CYSTEINE LIGASE CATALYTIC SUBUNIT"/>
    <property type="match status" value="1"/>
</dbReference>
<name>A0A167EV99_9ASCO</name>
<feature type="compositionally biased region" description="Polar residues" evidence="11">
    <location>
        <begin position="358"/>
        <end position="374"/>
    </location>
</feature>
<dbReference type="RefSeq" id="XP_018736980.1">
    <property type="nucleotide sequence ID" value="XM_018879024.1"/>
</dbReference>
<dbReference type="CDD" id="cd00164">
    <property type="entry name" value="S1_like"/>
    <property type="match status" value="1"/>
</dbReference>
<dbReference type="EC" id="6.3.2.2" evidence="3 10"/>
<evidence type="ECO:0000256" key="10">
    <source>
        <dbReference type="RuleBase" id="RU367135"/>
    </source>
</evidence>
<evidence type="ECO:0000313" key="12">
    <source>
        <dbReference type="EMBL" id="ANB14503.1"/>
    </source>
</evidence>
<evidence type="ECO:0000256" key="9">
    <source>
        <dbReference type="ARBA" id="ARBA00032122"/>
    </source>
</evidence>